<organism evidence="8 9">
    <name type="scientific">Candidatus Geothrix odensensis</name>
    <dbReference type="NCBI Taxonomy" id="2954440"/>
    <lineage>
        <taxon>Bacteria</taxon>
        <taxon>Pseudomonadati</taxon>
        <taxon>Acidobacteriota</taxon>
        <taxon>Holophagae</taxon>
        <taxon>Holophagales</taxon>
        <taxon>Holophagaceae</taxon>
        <taxon>Geothrix</taxon>
    </lineage>
</organism>
<protein>
    <submittedName>
        <fullName evidence="8">Response regulator</fullName>
    </submittedName>
</protein>
<dbReference type="AlphaFoldDB" id="A0A936F4Q1"/>
<dbReference type="GO" id="GO:0000976">
    <property type="term" value="F:transcription cis-regulatory region binding"/>
    <property type="evidence" value="ECO:0007669"/>
    <property type="project" value="TreeGrafter"/>
</dbReference>
<keyword evidence="1 6" id="KW-0597">Phosphoprotein</keyword>
<dbReference type="Pfam" id="PF00072">
    <property type="entry name" value="Response_reg"/>
    <property type="match status" value="1"/>
</dbReference>
<sequence>MIRQPILIVDDELEVRETLLEALSDQGYSVEAVASAEEALARMAGRVFPVVLTDLHMPGGQTGLDLIGAIRHQFPNTLCVLITAYATLDTSIEALKRGAYDLIQKPFRLAEMEVVLNRALDHASLLEKVRGYQEELESRILSRTRDLQEAHAEALALCDLELQALDAPSFKAAVDPLLDRLAARWSPDGLGLYRRGKDGNLHGVAARGRLALPPRIERPQPGPLTAPGLGYFEDHLLPLGPAGWLYLGFDSRSAFMETDPAFLLLARHLELVLRVR</sequence>
<evidence type="ECO:0000313" key="8">
    <source>
        <dbReference type="EMBL" id="MBK8573685.1"/>
    </source>
</evidence>
<accession>A0A936F4Q1</accession>
<keyword evidence="4" id="KW-0238">DNA-binding</keyword>
<dbReference type="EMBL" id="JADKCH010000026">
    <property type="protein sequence ID" value="MBK8573685.1"/>
    <property type="molecule type" value="Genomic_DNA"/>
</dbReference>
<dbReference type="Proteomes" id="UP000709959">
    <property type="component" value="Unassembled WGS sequence"/>
</dbReference>
<keyword evidence="5" id="KW-0804">Transcription</keyword>
<evidence type="ECO:0000313" key="9">
    <source>
        <dbReference type="Proteomes" id="UP000709959"/>
    </source>
</evidence>
<dbReference type="GO" id="GO:0032993">
    <property type="term" value="C:protein-DNA complex"/>
    <property type="evidence" value="ECO:0007669"/>
    <property type="project" value="TreeGrafter"/>
</dbReference>
<dbReference type="PROSITE" id="PS50110">
    <property type="entry name" value="RESPONSE_REGULATORY"/>
    <property type="match status" value="1"/>
</dbReference>
<dbReference type="GO" id="GO:0006355">
    <property type="term" value="P:regulation of DNA-templated transcription"/>
    <property type="evidence" value="ECO:0007669"/>
    <property type="project" value="TreeGrafter"/>
</dbReference>
<comment type="caution">
    <text evidence="8">The sequence shown here is derived from an EMBL/GenBank/DDBJ whole genome shotgun (WGS) entry which is preliminary data.</text>
</comment>
<proteinExistence type="predicted"/>
<feature type="domain" description="Response regulatory" evidence="7">
    <location>
        <begin position="5"/>
        <end position="120"/>
    </location>
</feature>
<evidence type="ECO:0000256" key="5">
    <source>
        <dbReference type="ARBA" id="ARBA00023163"/>
    </source>
</evidence>
<reference evidence="8 9" key="1">
    <citation type="submission" date="2020-10" db="EMBL/GenBank/DDBJ databases">
        <title>Connecting structure to function with the recovery of over 1000 high-quality activated sludge metagenome-assembled genomes encoding full-length rRNA genes using long-read sequencing.</title>
        <authorList>
            <person name="Singleton C.M."/>
            <person name="Petriglieri F."/>
            <person name="Kristensen J.M."/>
            <person name="Kirkegaard R.H."/>
            <person name="Michaelsen T.Y."/>
            <person name="Andersen M.H."/>
            <person name="Karst S.M."/>
            <person name="Dueholm M.S."/>
            <person name="Nielsen P.H."/>
            <person name="Albertsen M."/>
        </authorList>
    </citation>
    <scope>NUCLEOTIDE SEQUENCE [LARGE SCALE GENOMIC DNA]</scope>
    <source>
        <strain evidence="8">OdNE_18-Q3-R46-58_MAXAC.008</strain>
    </source>
</reference>
<keyword evidence="3" id="KW-0805">Transcription regulation</keyword>
<dbReference type="InterPro" id="IPR001789">
    <property type="entry name" value="Sig_transdc_resp-reg_receiver"/>
</dbReference>
<dbReference type="PANTHER" id="PTHR48111:SF1">
    <property type="entry name" value="TWO-COMPONENT RESPONSE REGULATOR ORR33"/>
    <property type="match status" value="1"/>
</dbReference>
<dbReference type="InterPro" id="IPR011006">
    <property type="entry name" value="CheY-like_superfamily"/>
</dbReference>
<keyword evidence="2" id="KW-0902">Two-component regulatory system</keyword>
<dbReference type="GO" id="GO:0005829">
    <property type="term" value="C:cytosol"/>
    <property type="evidence" value="ECO:0007669"/>
    <property type="project" value="TreeGrafter"/>
</dbReference>
<feature type="modified residue" description="4-aspartylphosphate" evidence="6">
    <location>
        <position position="54"/>
    </location>
</feature>
<dbReference type="SUPFAM" id="SSF52172">
    <property type="entry name" value="CheY-like"/>
    <property type="match status" value="1"/>
</dbReference>
<evidence type="ECO:0000256" key="6">
    <source>
        <dbReference type="PROSITE-ProRule" id="PRU00169"/>
    </source>
</evidence>
<dbReference type="Gene3D" id="3.40.50.2300">
    <property type="match status" value="1"/>
</dbReference>
<evidence type="ECO:0000256" key="3">
    <source>
        <dbReference type="ARBA" id="ARBA00023015"/>
    </source>
</evidence>
<evidence type="ECO:0000256" key="1">
    <source>
        <dbReference type="ARBA" id="ARBA00022553"/>
    </source>
</evidence>
<evidence type="ECO:0000256" key="4">
    <source>
        <dbReference type="ARBA" id="ARBA00023125"/>
    </source>
</evidence>
<evidence type="ECO:0000256" key="2">
    <source>
        <dbReference type="ARBA" id="ARBA00023012"/>
    </source>
</evidence>
<gene>
    <name evidence="8" type="ORF">IPN91_13905</name>
</gene>
<name>A0A936F4Q1_9BACT</name>
<dbReference type="InterPro" id="IPR039420">
    <property type="entry name" value="WalR-like"/>
</dbReference>
<evidence type="ECO:0000259" key="7">
    <source>
        <dbReference type="PROSITE" id="PS50110"/>
    </source>
</evidence>
<dbReference type="GO" id="GO:0000156">
    <property type="term" value="F:phosphorelay response regulator activity"/>
    <property type="evidence" value="ECO:0007669"/>
    <property type="project" value="TreeGrafter"/>
</dbReference>
<dbReference type="PANTHER" id="PTHR48111">
    <property type="entry name" value="REGULATOR OF RPOS"/>
    <property type="match status" value="1"/>
</dbReference>
<dbReference type="SMART" id="SM00448">
    <property type="entry name" value="REC"/>
    <property type="match status" value="1"/>
</dbReference>